<proteinExistence type="predicted"/>
<sequence length="271" mass="29999">MFGVGDFVWSSLWCASSLALVTYPIWFPYSTGAMNASTAYQGTVILVMLGGSSWLFGVLRKAGRSSRISEELQGALADLVAELMQNIRKLSSADKAMLRTKSLQCILHEAKETLGLGNQHWANATLFFFPDDQAMNLHLVAKVDPTSSVTRSTDRTVSSETAAAFYVAKAGKHRAIADFWNQDLFPKVRLSSNEKPKYRSVLIVPIIKTYQDSKSTCLGVLTLDTSKPYAFWHAEERVVKRIDPYLEVLAALRDAEHCEIGLLSQNKWGGG</sequence>
<keyword evidence="4" id="KW-1185">Reference proteome</keyword>
<dbReference type="InterPro" id="IPR029016">
    <property type="entry name" value="GAF-like_dom_sf"/>
</dbReference>
<feature type="transmembrane region" description="Helical" evidence="1">
    <location>
        <begin position="39"/>
        <end position="59"/>
    </location>
</feature>
<dbReference type="Pfam" id="PF01590">
    <property type="entry name" value="GAF"/>
    <property type="match status" value="1"/>
</dbReference>
<reference evidence="3 4" key="1">
    <citation type="submission" date="2019-02" db="EMBL/GenBank/DDBJ databases">
        <title>Deep-cultivation of Planctomycetes and their phenomic and genomic characterization uncovers novel biology.</title>
        <authorList>
            <person name="Wiegand S."/>
            <person name="Jogler M."/>
            <person name="Boedeker C."/>
            <person name="Pinto D."/>
            <person name="Vollmers J."/>
            <person name="Rivas-Marin E."/>
            <person name="Kohn T."/>
            <person name="Peeters S.H."/>
            <person name="Heuer A."/>
            <person name="Rast P."/>
            <person name="Oberbeckmann S."/>
            <person name="Bunk B."/>
            <person name="Jeske O."/>
            <person name="Meyerdierks A."/>
            <person name="Storesund J.E."/>
            <person name="Kallscheuer N."/>
            <person name="Luecker S."/>
            <person name="Lage O.M."/>
            <person name="Pohl T."/>
            <person name="Merkel B.J."/>
            <person name="Hornburger P."/>
            <person name="Mueller R.-W."/>
            <person name="Bruemmer F."/>
            <person name="Labrenz M."/>
            <person name="Spormann A.M."/>
            <person name="Op den Camp H."/>
            <person name="Overmann J."/>
            <person name="Amann R."/>
            <person name="Jetten M.S.M."/>
            <person name="Mascher T."/>
            <person name="Medema M.H."/>
            <person name="Devos D.P."/>
            <person name="Kaster A.-K."/>
            <person name="Ovreas L."/>
            <person name="Rohde M."/>
            <person name="Galperin M.Y."/>
            <person name="Jogler C."/>
        </authorList>
    </citation>
    <scope>NUCLEOTIDE SEQUENCE [LARGE SCALE GENOMIC DNA]</scope>
    <source>
        <strain evidence="3 4">Pan216</strain>
    </source>
</reference>
<accession>A0A518AYK3</accession>
<evidence type="ECO:0000313" key="4">
    <source>
        <dbReference type="Proteomes" id="UP000317093"/>
    </source>
</evidence>
<evidence type="ECO:0000313" key="3">
    <source>
        <dbReference type="EMBL" id="QDU59799.1"/>
    </source>
</evidence>
<gene>
    <name evidence="3" type="ORF">Pan216_06320</name>
</gene>
<dbReference type="EMBL" id="CP036279">
    <property type="protein sequence ID" value="QDU59799.1"/>
    <property type="molecule type" value="Genomic_DNA"/>
</dbReference>
<name>A0A518AYK3_9BACT</name>
<dbReference type="Gene3D" id="3.30.450.40">
    <property type="match status" value="1"/>
</dbReference>
<feature type="transmembrane region" description="Helical" evidence="1">
    <location>
        <begin position="7"/>
        <end position="27"/>
    </location>
</feature>
<dbReference type="AlphaFoldDB" id="A0A518AYK3"/>
<organism evidence="3 4">
    <name type="scientific">Kolteria novifilia</name>
    <dbReference type="NCBI Taxonomy" id="2527975"/>
    <lineage>
        <taxon>Bacteria</taxon>
        <taxon>Pseudomonadati</taxon>
        <taxon>Planctomycetota</taxon>
        <taxon>Planctomycetia</taxon>
        <taxon>Kolteriales</taxon>
        <taxon>Kolteriaceae</taxon>
        <taxon>Kolteria</taxon>
    </lineage>
</organism>
<keyword evidence="1" id="KW-0812">Transmembrane</keyword>
<protein>
    <recommendedName>
        <fullName evidence="2">GAF domain-containing protein</fullName>
    </recommendedName>
</protein>
<dbReference type="Proteomes" id="UP000317093">
    <property type="component" value="Chromosome"/>
</dbReference>
<dbReference type="SUPFAM" id="SSF55781">
    <property type="entry name" value="GAF domain-like"/>
    <property type="match status" value="1"/>
</dbReference>
<feature type="domain" description="GAF" evidence="2">
    <location>
        <begin position="78"/>
        <end position="237"/>
    </location>
</feature>
<keyword evidence="1" id="KW-1133">Transmembrane helix</keyword>
<dbReference type="InterPro" id="IPR003018">
    <property type="entry name" value="GAF"/>
</dbReference>
<evidence type="ECO:0000256" key="1">
    <source>
        <dbReference type="SAM" id="Phobius"/>
    </source>
</evidence>
<dbReference type="KEGG" id="knv:Pan216_06320"/>
<evidence type="ECO:0000259" key="2">
    <source>
        <dbReference type="Pfam" id="PF01590"/>
    </source>
</evidence>
<keyword evidence="1" id="KW-0472">Membrane</keyword>